<sequence>MGSGSRTFDERFPCFLTAGNSINRRNSESGIDRDQFLQDPIVFRPRDGLNLGAWPQPSVAQAIGIAAGLDSAVLNEPIIRIRTDQNLAVLSTPDENFAARLQRVQFICMGLTQHAVQAYVAAPDNSCTGVVSGLEPNTTTTTLLENLRCSEAPVLHARMMGPTNTALITFSGTHVSHYVRMYGAELRCHVY</sequence>
<gene>
    <name evidence="1" type="ORF">HPB49_021573</name>
</gene>
<evidence type="ECO:0000313" key="2">
    <source>
        <dbReference type="Proteomes" id="UP000821865"/>
    </source>
</evidence>
<name>A0ACB8E394_DERSI</name>
<comment type="caution">
    <text evidence="1">The sequence shown here is derived from an EMBL/GenBank/DDBJ whole genome shotgun (WGS) entry which is preliminary data.</text>
</comment>
<evidence type="ECO:0000313" key="1">
    <source>
        <dbReference type="EMBL" id="KAH7981098.1"/>
    </source>
</evidence>
<keyword evidence="2" id="KW-1185">Reference proteome</keyword>
<protein>
    <submittedName>
        <fullName evidence="1">Uncharacterized protein</fullName>
    </submittedName>
</protein>
<dbReference type="EMBL" id="CM023470">
    <property type="protein sequence ID" value="KAH7981098.1"/>
    <property type="molecule type" value="Genomic_DNA"/>
</dbReference>
<accession>A0ACB8E394</accession>
<proteinExistence type="predicted"/>
<organism evidence="1 2">
    <name type="scientific">Dermacentor silvarum</name>
    <name type="common">Tick</name>
    <dbReference type="NCBI Taxonomy" id="543639"/>
    <lineage>
        <taxon>Eukaryota</taxon>
        <taxon>Metazoa</taxon>
        <taxon>Ecdysozoa</taxon>
        <taxon>Arthropoda</taxon>
        <taxon>Chelicerata</taxon>
        <taxon>Arachnida</taxon>
        <taxon>Acari</taxon>
        <taxon>Parasitiformes</taxon>
        <taxon>Ixodida</taxon>
        <taxon>Ixodoidea</taxon>
        <taxon>Ixodidae</taxon>
        <taxon>Rhipicephalinae</taxon>
        <taxon>Dermacentor</taxon>
    </lineage>
</organism>
<reference evidence="1" key="1">
    <citation type="submission" date="2020-05" db="EMBL/GenBank/DDBJ databases">
        <title>Large-scale comparative analyses of tick genomes elucidate their genetic diversity and vector capacities.</title>
        <authorList>
            <person name="Jia N."/>
            <person name="Wang J."/>
            <person name="Shi W."/>
            <person name="Du L."/>
            <person name="Sun Y."/>
            <person name="Zhan W."/>
            <person name="Jiang J."/>
            <person name="Wang Q."/>
            <person name="Zhang B."/>
            <person name="Ji P."/>
            <person name="Sakyi L.B."/>
            <person name="Cui X."/>
            <person name="Yuan T."/>
            <person name="Jiang B."/>
            <person name="Yang W."/>
            <person name="Lam T.T.-Y."/>
            <person name="Chang Q."/>
            <person name="Ding S."/>
            <person name="Wang X."/>
            <person name="Zhu J."/>
            <person name="Ruan X."/>
            <person name="Zhao L."/>
            <person name="Wei J."/>
            <person name="Que T."/>
            <person name="Du C."/>
            <person name="Cheng J."/>
            <person name="Dai P."/>
            <person name="Han X."/>
            <person name="Huang E."/>
            <person name="Gao Y."/>
            <person name="Liu J."/>
            <person name="Shao H."/>
            <person name="Ye R."/>
            <person name="Li L."/>
            <person name="Wei W."/>
            <person name="Wang X."/>
            <person name="Wang C."/>
            <person name="Yang T."/>
            <person name="Huo Q."/>
            <person name="Li W."/>
            <person name="Guo W."/>
            <person name="Chen H."/>
            <person name="Zhou L."/>
            <person name="Ni X."/>
            <person name="Tian J."/>
            <person name="Zhou Y."/>
            <person name="Sheng Y."/>
            <person name="Liu T."/>
            <person name="Pan Y."/>
            <person name="Xia L."/>
            <person name="Li J."/>
            <person name="Zhao F."/>
            <person name="Cao W."/>
        </authorList>
    </citation>
    <scope>NUCLEOTIDE SEQUENCE</scope>
    <source>
        <strain evidence="1">Dsil-2018</strain>
    </source>
</reference>
<dbReference type="Proteomes" id="UP000821865">
    <property type="component" value="Chromosome 1"/>
</dbReference>